<gene>
    <name evidence="3" type="ORF">DES41_10562</name>
</gene>
<dbReference type="NCBIfam" id="NF046063">
    <property type="entry name" value="oxepin_alt"/>
    <property type="match status" value="1"/>
</dbReference>
<dbReference type="GO" id="GO:0006635">
    <property type="term" value="P:fatty acid beta-oxidation"/>
    <property type="evidence" value="ECO:0007669"/>
    <property type="project" value="TreeGrafter"/>
</dbReference>
<dbReference type="Gene3D" id="1.10.12.10">
    <property type="entry name" value="Lyase 2-enoyl-coa Hydratase, Chain A, domain 2"/>
    <property type="match status" value="1"/>
</dbReference>
<dbReference type="Proteomes" id="UP000252884">
    <property type="component" value="Unassembled WGS sequence"/>
</dbReference>
<keyword evidence="2" id="KW-0456">Lyase</keyword>
<evidence type="ECO:0000313" key="3">
    <source>
        <dbReference type="EMBL" id="RCW70124.1"/>
    </source>
</evidence>
<proteinExistence type="inferred from homology"/>
<sequence length="260" mass="26709">MPAALLSTRHGATMVLTLSHPERHNALGPDLWAAGVEALNVAESNAEVASVVITGAGALFSVGHDLAQLQASRRESAAHQVALTEGLHSWIEAIRSFPKPVVAAVEGAAADAGFALALACDFIVAARNAQFALAASALGLSPDAGASWSLARALPRQLAGELLMLGTRVDAERLHALGVVNRICGPGAALNEALALAAQINARAPHVVASAKELLSLADSATLPEQLAHERDRFVTNLHHASTGAAIAAFRDQRGAAPLV</sequence>
<dbReference type="RefSeq" id="WP_114469099.1">
    <property type="nucleotide sequence ID" value="NZ_QPJK01000005.1"/>
</dbReference>
<accession>A0A368XVR9</accession>
<dbReference type="InterPro" id="IPR014748">
    <property type="entry name" value="Enoyl-CoA_hydra_C"/>
</dbReference>
<reference evidence="3 4" key="1">
    <citation type="submission" date="2018-07" db="EMBL/GenBank/DDBJ databases">
        <title>Genomic Encyclopedia of Type Strains, Phase IV (KMG-IV): sequencing the most valuable type-strain genomes for metagenomic binning, comparative biology and taxonomic classification.</title>
        <authorList>
            <person name="Goeker M."/>
        </authorList>
    </citation>
    <scope>NUCLEOTIDE SEQUENCE [LARGE SCALE GENOMIC DNA]</scope>
    <source>
        <strain evidence="3 4">DSM 21634</strain>
    </source>
</reference>
<dbReference type="PANTHER" id="PTHR11941:SF54">
    <property type="entry name" value="ENOYL-COA HYDRATASE, MITOCHONDRIAL"/>
    <property type="match status" value="1"/>
</dbReference>
<dbReference type="CDD" id="cd06558">
    <property type="entry name" value="crotonase-like"/>
    <property type="match status" value="1"/>
</dbReference>
<comment type="similarity">
    <text evidence="1">Belongs to the enoyl-CoA hydratase/isomerase family.</text>
</comment>
<dbReference type="Gene3D" id="3.90.226.10">
    <property type="entry name" value="2-enoyl-CoA Hydratase, Chain A, domain 1"/>
    <property type="match status" value="1"/>
</dbReference>
<name>A0A368XVR9_9BURK</name>
<keyword evidence="4" id="KW-1185">Reference proteome</keyword>
<organism evidence="3 4">
    <name type="scientific">Pseudorhodoferax soli</name>
    <dbReference type="NCBI Taxonomy" id="545864"/>
    <lineage>
        <taxon>Bacteria</taxon>
        <taxon>Pseudomonadati</taxon>
        <taxon>Pseudomonadota</taxon>
        <taxon>Betaproteobacteria</taxon>
        <taxon>Burkholderiales</taxon>
        <taxon>Comamonadaceae</taxon>
    </lineage>
</organism>
<dbReference type="NCBIfam" id="NF005700">
    <property type="entry name" value="PRK07511.1"/>
    <property type="match status" value="1"/>
</dbReference>
<dbReference type="InterPro" id="IPR001753">
    <property type="entry name" value="Enoyl-CoA_hydra/iso"/>
</dbReference>
<dbReference type="Pfam" id="PF00378">
    <property type="entry name" value="ECH_1"/>
    <property type="match status" value="1"/>
</dbReference>
<dbReference type="OrthoDB" id="5515649at2"/>
<evidence type="ECO:0000256" key="2">
    <source>
        <dbReference type="ARBA" id="ARBA00023239"/>
    </source>
</evidence>
<dbReference type="InterPro" id="IPR029045">
    <property type="entry name" value="ClpP/crotonase-like_dom_sf"/>
</dbReference>
<dbReference type="PANTHER" id="PTHR11941">
    <property type="entry name" value="ENOYL-COA HYDRATASE-RELATED"/>
    <property type="match status" value="1"/>
</dbReference>
<dbReference type="AlphaFoldDB" id="A0A368XVR9"/>
<dbReference type="GO" id="GO:0016829">
    <property type="term" value="F:lyase activity"/>
    <property type="evidence" value="ECO:0007669"/>
    <property type="project" value="UniProtKB-KW"/>
</dbReference>
<evidence type="ECO:0000256" key="1">
    <source>
        <dbReference type="ARBA" id="ARBA00005254"/>
    </source>
</evidence>
<protein>
    <submittedName>
        <fullName evidence="3">Enoyl-CoA hydratase/carnithine racemase</fullName>
    </submittedName>
</protein>
<dbReference type="EMBL" id="QPJK01000005">
    <property type="protein sequence ID" value="RCW70124.1"/>
    <property type="molecule type" value="Genomic_DNA"/>
</dbReference>
<evidence type="ECO:0000313" key="4">
    <source>
        <dbReference type="Proteomes" id="UP000252884"/>
    </source>
</evidence>
<dbReference type="SUPFAM" id="SSF52096">
    <property type="entry name" value="ClpP/crotonase"/>
    <property type="match status" value="1"/>
</dbReference>
<comment type="caution">
    <text evidence="3">The sequence shown here is derived from an EMBL/GenBank/DDBJ whole genome shotgun (WGS) entry which is preliminary data.</text>
</comment>